<comment type="caution">
    <text evidence="4">The sequence shown here is derived from an EMBL/GenBank/DDBJ whole genome shotgun (WGS) entry which is preliminary data.</text>
</comment>
<feature type="signal peptide" evidence="3">
    <location>
        <begin position="1"/>
        <end position="29"/>
    </location>
</feature>
<feature type="chain" id="PRO_5019064388" evidence="3">
    <location>
        <begin position="30"/>
        <end position="251"/>
    </location>
</feature>
<organism evidence="4 5">
    <name type="scientific">Enterocloster bolteae</name>
    <dbReference type="NCBI Taxonomy" id="208479"/>
    <lineage>
        <taxon>Bacteria</taxon>
        <taxon>Bacillati</taxon>
        <taxon>Bacillota</taxon>
        <taxon>Clostridia</taxon>
        <taxon>Lachnospirales</taxon>
        <taxon>Lachnospiraceae</taxon>
        <taxon>Enterocloster</taxon>
    </lineage>
</organism>
<evidence type="ECO:0000313" key="5">
    <source>
        <dbReference type="Proteomes" id="UP000284543"/>
    </source>
</evidence>
<reference evidence="4 5" key="1">
    <citation type="submission" date="2018-08" db="EMBL/GenBank/DDBJ databases">
        <title>A genome reference for cultivated species of the human gut microbiota.</title>
        <authorList>
            <person name="Zou Y."/>
            <person name="Xue W."/>
            <person name="Luo G."/>
        </authorList>
    </citation>
    <scope>NUCLEOTIDE SEQUENCE [LARGE SCALE GENOMIC DNA]</scope>
    <source>
        <strain evidence="4 5">AF14-18</strain>
    </source>
</reference>
<gene>
    <name evidence="4" type="ORF">DWW02_01840</name>
</gene>
<dbReference type="SUPFAM" id="SSF69360">
    <property type="entry name" value="Cell wall binding repeat"/>
    <property type="match status" value="1"/>
</dbReference>
<dbReference type="AlphaFoldDB" id="A0A412ZEC4"/>
<dbReference type="EMBL" id="QRZM01000001">
    <property type="protein sequence ID" value="RGV78504.1"/>
    <property type="molecule type" value="Genomic_DNA"/>
</dbReference>
<evidence type="ECO:0000256" key="3">
    <source>
        <dbReference type="SAM" id="SignalP"/>
    </source>
</evidence>
<keyword evidence="3" id="KW-0732">Signal</keyword>
<dbReference type="PROSITE" id="PS51170">
    <property type="entry name" value="CW"/>
    <property type="match status" value="1"/>
</dbReference>
<accession>A0A412ZEC4</accession>
<feature type="repeat" description="Cell wall-binding" evidence="2">
    <location>
        <begin position="211"/>
        <end position="231"/>
    </location>
</feature>
<evidence type="ECO:0000256" key="2">
    <source>
        <dbReference type="PROSITE-ProRule" id="PRU00591"/>
    </source>
</evidence>
<name>A0A412ZEC4_9FIRM</name>
<dbReference type="InterPro" id="IPR018337">
    <property type="entry name" value="Cell_wall/Cho-bd_repeat"/>
</dbReference>
<proteinExistence type="predicted"/>
<dbReference type="Proteomes" id="UP000284543">
    <property type="component" value="Unassembled WGS sequence"/>
</dbReference>
<protein>
    <submittedName>
        <fullName evidence="4">Uncharacterized protein</fullName>
    </submittedName>
</protein>
<dbReference type="Gene3D" id="2.10.270.10">
    <property type="entry name" value="Cholin Binding"/>
    <property type="match status" value="1"/>
</dbReference>
<keyword evidence="1" id="KW-0677">Repeat</keyword>
<dbReference type="Pfam" id="PF19085">
    <property type="entry name" value="Choline_bind_2"/>
    <property type="match status" value="1"/>
</dbReference>
<evidence type="ECO:0000313" key="4">
    <source>
        <dbReference type="EMBL" id="RGV78504.1"/>
    </source>
</evidence>
<sequence>MKKRSLFKAVSALTMAVVMTIGVSTTAFAALNVTLDVKAPDGSAVATEVIDGKTVYLVPHDSTYTITGTNGVYLGQQLNIDFKNPVNVNGDIIRSYGVGTADALPNQRYNIDTILNEYPGVSVYRPEQKEKNFGNEWAGEANNGRIDIKNLPDYSYIVLDLYDQDWSENSGGTVTYYFKFVDGTSTSAVTSSWASDSNGWWIQNSDGSYLTNAWYQDTDGKWYYMGADGYMLTNTTTPDGFYVNADGVWVQ</sequence>
<evidence type="ECO:0000256" key="1">
    <source>
        <dbReference type="ARBA" id="ARBA00022737"/>
    </source>
</evidence>